<dbReference type="Proteomes" id="UP000315750">
    <property type="component" value="Chromosome"/>
</dbReference>
<dbReference type="KEGG" id="amuc:Pan181_53760"/>
<evidence type="ECO:0000259" key="2">
    <source>
        <dbReference type="Pfam" id="PF07589"/>
    </source>
</evidence>
<evidence type="ECO:0000313" key="4">
    <source>
        <dbReference type="Proteomes" id="UP000315750"/>
    </source>
</evidence>
<dbReference type="NCBIfam" id="TIGR02595">
    <property type="entry name" value="PEP_CTERM"/>
    <property type="match status" value="1"/>
</dbReference>
<reference evidence="3 4" key="1">
    <citation type="submission" date="2019-02" db="EMBL/GenBank/DDBJ databases">
        <title>Deep-cultivation of Planctomycetes and their phenomic and genomic characterization uncovers novel biology.</title>
        <authorList>
            <person name="Wiegand S."/>
            <person name="Jogler M."/>
            <person name="Boedeker C."/>
            <person name="Pinto D."/>
            <person name="Vollmers J."/>
            <person name="Rivas-Marin E."/>
            <person name="Kohn T."/>
            <person name="Peeters S.H."/>
            <person name="Heuer A."/>
            <person name="Rast P."/>
            <person name="Oberbeckmann S."/>
            <person name="Bunk B."/>
            <person name="Jeske O."/>
            <person name="Meyerdierks A."/>
            <person name="Storesund J.E."/>
            <person name="Kallscheuer N."/>
            <person name="Luecker S."/>
            <person name="Lage O.M."/>
            <person name="Pohl T."/>
            <person name="Merkel B.J."/>
            <person name="Hornburger P."/>
            <person name="Mueller R.-W."/>
            <person name="Bruemmer F."/>
            <person name="Labrenz M."/>
            <person name="Spormann A.M."/>
            <person name="Op den Camp H."/>
            <person name="Overmann J."/>
            <person name="Amann R."/>
            <person name="Jetten M.S.M."/>
            <person name="Mascher T."/>
            <person name="Medema M.H."/>
            <person name="Devos D.P."/>
            <person name="Kaster A.-K."/>
            <person name="Ovreas L."/>
            <person name="Rohde M."/>
            <person name="Galperin M.Y."/>
            <person name="Jogler C."/>
        </authorList>
    </citation>
    <scope>NUCLEOTIDE SEQUENCE [LARGE SCALE GENOMIC DNA]</scope>
    <source>
        <strain evidence="3 4">Pan181</strain>
    </source>
</reference>
<dbReference type="NCBIfam" id="TIGR02601">
    <property type="entry name" value="autotrns_rpt"/>
    <property type="match status" value="1"/>
</dbReference>
<dbReference type="InterPro" id="IPR013424">
    <property type="entry name" value="Ice-binding_C"/>
</dbReference>
<dbReference type="PROSITE" id="PS00018">
    <property type="entry name" value="EF_HAND_1"/>
    <property type="match status" value="1"/>
</dbReference>
<dbReference type="InterPro" id="IPR011050">
    <property type="entry name" value="Pectin_lyase_fold/virulence"/>
</dbReference>
<dbReference type="SUPFAM" id="SSF51126">
    <property type="entry name" value="Pectin lyase-like"/>
    <property type="match status" value="1"/>
</dbReference>
<accession>A0A518AWM4</accession>
<dbReference type="Pfam" id="PF07589">
    <property type="entry name" value="PEP-CTERM"/>
    <property type="match status" value="1"/>
</dbReference>
<keyword evidence="1" id="KW-0732">Signal</keyword>
<keyword evidence="4" id="KW-1185">Reference proteome</keyword>
<proteinExistence type="predicted"/>
<gene>
    <name evidence="3" type="ORF">Pan181_53760</name>
</gene>
<feature type="domain" description="Ice-binding protein C-terminal" evidence="2">
    <location>
        <begin position="801"/>
        <end position="821"/>
    </location>
</feature>
<dbReference type="EMBL" id="CP036278">
    <property type="protein sequence ID" value="QDU59135.1"/>
    <property type="molecule type" value="Genomic_DNA"/>
</dbReference>
<evidence type="ECO:0000313" key="3">
    <source>
        <dbReference type="EMBL" id="QDU59135.1"/>
    </source>
</evidence>
<dbReference type="InterPro" id="IPR018247">
    <property type="entry name" value="EF_Hand_1_Ca_BS"/>
</dbReference>
<sequence length="825" mass="87266">MLGVGGSVHALSFGTFGSWDSDTRRNAANNSMQAVVDRFNVYGDFNWGSDGYVDLYYNSGVPTAQAGYYGAIEYGGTWPNERVTQHELNHWLGSGTDGNWYNLFSNNVWTGTKVNALMAQFDGQGTAFRQSGVHFYPYGLNYDSEVTDDSIYMRNVALMYAMRQDMGNGNPNDPWSATSATLTGSDAVGTSAFNWFGGGYSGSYAGWSDRYFAHAGADYSTGAYDIRTPRGAPSWEFAGDSLTINTGGRLLYNSSGTSGIVTIDQLVLDGGTLRHDQTRADLFQLAGHLTLAQTSTIEAAQGDMLIHSQIGGTSGFRKTGSFALTLKSSANNYTGTTIVAAGTIIVDGATGYGLTTVNRGATLAGSGIVRGDLTAVSDSTLRVGGSGLVERYASGQQLVDDFTAYATGQLGSSPNSTGDVWSGVFDGTSYATIVDNSGNQALRVEGVNSGGDSWRGAVTELNTDYTRDFSLADGETGTYFFRVRRNESGDIDTIFGLTDLTVSTDSGPGGDIDSPWNEYAVLLSMVGNQSSSTLRAYSNGQGDVGLTTTTDSEWVNVWLEVDNDRKLYRVATSTGDEDGTYRGGTYQFGRRTAGTVGDQSLVTFGIYERLGVGVELDDLFFAEGTNLSNPLNSSSVLSGEILTIEGDLNLTAGALLELDLGNGANDSLVVSGNAVLDGYLNLVLDANYTPTLNETFTLLTASDITNHLTLSGAVADMFTLSQSTATELILTAVSGMTGDFNNDGLVNLADYTVWRDHLGSAAATLLNDESGEPIGMAQYEVWKASFATAGGGPRIDAVQGVPEPTSVMLLGLGVLLGFGCRKPQS</sequence>
<evidence type="ECO:0000256" key="1">
    <source>
        <dbReference type="ARBA" id="ARBA00022729"/>
    </source>
</evidence>
<dbReference type="InterPro" id="IPR013425">
    <property type="entry name" value="Autotrns_rpt"/>
</dbReference>
<organism evidence="3 4">
    <name type="scientific">Aeoliella mucimassa</name>
    <dbReference type="NCBI Taxonomy" id="2527972"/>
    <lineage>
        <taxon>Bacteria</taxon>
        <taxon>Pseudomonadati</taxon>
        <taxon>Planctomycetota</taxon>
        <taxon>Planctomycetia</taxon>
        <taxon>Pirellulales</taxon>
        <taxon>Lacipirellulaceae</taxon>
        <taxon>Aeoliella</taxon>
    </lineage>
</organism>
<dbReference type="AlphaFoldDB" id="A0A518AWM4"/>
<name>A0A518AWM4_9BACT</name>
<protein>
    <submittedName>
        <fullName evidence="3">Autotransporter-associated beta strand repeat protein</fullName>
    </submittedName>
</protein>